<reference evidence="1 2" key="1">
    <citation type="journal article" date="2019" name="Sci. Rep.">
        <title>Orb-weaving spider Araneus ventricosus genome elucidates the spidroin gene catalogue.</title>
        <authorList>
            <person name="Kono N."/>
            <person name="Nakamura H."/>
            <person name="Ohtoshi R."/>
            <person name="Moran D.A.P."/>
            <person name="Shinohara A."/>
            <person name="Yoshida Y."/>
            <person name="Fujiwara M."/>
            <person name="Mori M."/>
            <person name="Tomita M."/>
            <person name="Arakawa K."/>
        </authorList>
    </citation>
    <scope>NUCLEOTIDE SEQUENCE [LARGE SCALE GENOMIC DNA]</scope>
</reference>
<dbReference type="EMBL" id="BGPR01005025">
    <property type="protein sequence ID" value="GBN06053.1"/>
    <property type="molecule type" value="Genomic_DNA"/>
</dbReference>
<accession>A0A4Y2KWZ8</accession>
<organism evidence="1 2">
    <name type="scientific">Araneus ventricosus</name>
    <name type="common">Orbweaver spider</name>
    <name type="synonym">Epeira ventricosa</name>
    <dbReference type="NCBI Taxonomy" id="182803"/>
    <lineage>
        <taxon>Eukaryota</taxon>
        <taxon>Metazoa</taxon>
        <taxon>Ecdysozoa</taxon>
        <taxon>Arthropoda</taxon>
        <taxon>Chelicerata</taxon>
        <taxon>Arachnida</taxon>
        <taxon>Araneae</taxon>
        <taxon>Araneomorphae</taxon>
        <taxon>Entelegynae</taxon>
        <taxon>Araneoidea</taxon>
        <taxon>Araneidae</taxon>
        <taxon>Araneus</taxon>
    </lineage>
</organism>
<proteinExistence type="predicted"/>
<gene>
    <name evidence="1" type="ORF">AVEN_141316_1</name>
</gene>
<protein>
    <submittedName>
        <fullName evidence="1">Uncharacterized protein</fullName>
    </submittedName>
</protein>
<dbReference type="Proteomes" id="UP000499080">
    <property type="component" value="Unassembled WGS sequence"/>
</dbReference>
<evidence type="ECO:0000313" key="1">
    <source>
        <dbReference type="EMBL" id="GBN06053.1"/>
    </source>
</evidence>
<name>A0A4Y2KWZ8_ARAVE</name>
<evidence type="ECO:0000313" key="2">
    <source>
        <dbReference type="Proteomes" id="UP000499080"/>
    </source>
</evidence>
<dbReference type="AlphaFoldDB" id="A0A4Y2KWZ8"/>
<comment type="caution">
    <text evidence="1">The sequence shown here is derived from an EMBL/GenBank/DDBJ whole genome shotgun (WGS) entry which is preliminary data.</text>
</comment>
<keyword evidence="2" id="KW-1185">Reference proteome</keyword>
<sequence length="140" mass="16283">MRILDLTFPATLLNQTSCSSGIVLSYATWMLLYILWHSEVERLLYRCRKRRLGRILICVGIMEMVRVSVKNIISSLDQFTECKDTFRRSFSTFRPVPPAFHSSCHFSIRRLLSVVLRNGLGSFNIWYCWPCLVASLAIWS</sequence>